<feature type="active site" description="Proton donor/acceptor" evidence="3">
    <location>
        <position position="136"/>
    </location>
</feature>
<evidence type="ECO:0000313" key="6">
    <source>
        <dbReference type="Proteomes" id="UP000242757"/>
    </source>
</evidence>
<dbReference type="CDD" id="cd00408">
    <property type="entry name" value="DHDPS-like"/>
    <property type="match status" value="1"/>
</dbReference>
<dbReference type="GO" id="GO:0008747">
    <property type="term" value="F:N-acetylneuraminate lyase activity"/>
    <property type="evidence" value="ECO:0007669"/>
    <property type="project" value="TreeGrafter"/>
</dbReference>
<dbReference type="InterPro" id="IPR002220">
    <property type="entry name" value="DapA-like"/>
</dbReference>
<gene>
    <name evidence="5" type="ORF">B6S08_06765</name>
</gene>
<organism evidence="5 6">
    <name type="scientific">Oceanimonas doudoroffii</name>
    <dbReference type="NCBI Taxonomy" id="84158"/>
    <lineage>
        <taxon>Bacteria</taxon>
        <taxon>Pseudomonadati</taxon>
        <taxon>Pseudomonadota</taxon>
        <taxon>Gammaproteobacteria</taxon>
        <taxon>Aeromonadales</taxon>
        <taxon>Aeromonadaceae</taxon>
        <taxon>Oceanimonas</taxon>
    </lineage>
</organism>
<dbReference type="RefSeq" id="WP_094199966.1">
    <property type="nucleotide sequence ID" value="NZ_NBIM01000001.1"/>
</dbReference>
<feature type="binding site" evidence="4">
    <location>
        <position position="47"/>
    </location>
    <ligand>
        <name>pyruvate</name>
        <dbReference type="ChEBI" id="CHEBI:15361"/>
    </ligand>
</feature>
<dbReference type="InterPro" id="IPR013785">
    <property type="entry name" value="Aldolase_TIM"/>
</dbReference>
<dbReference type="OrthoDB" id="9782828at2"/>
<sequence length="291" mass="31741">MSELNGINLAMQTPFDSEGKVNYARFEELIEMYLDAGIHGFVLSSGTGQHAYLTEDECNKLFEIGAKRINGRANIIAQSSALNLDEAVRRAKTAQDLGAQALMVLPPFFEGPKHDDGVFAFYELIGKSVDIDVIAYSIPSATGIEISPALFSRLIQLGNVNYIKDSSGDFCKTQALLKVSGGKVLNGADPLAPYAFMAGAVGSIWGGANFMPREAVELYELVKLGHYDNALKLWEKMFPAIEYIWNNDYIPAVKAGARMTGFDGGPVRAPVCEINDQEKEKLKAALSFLKN</sequence>
<evidence type="ECO:0000256" key="1">
    <source>
        <dbReference type="ARBA" id="ARBA00023239"/>
    </source>
</evidence>
<dbReference type="PIRSF" id="PIRSF001365">
    <property type="entry name" value="DHDPS"/>
    <property type="match status" value="1"/>
</dbReference>
<dbReference type="GO" id="GO:0005829">
    <property type="term" value="C:cytosol"/>
    <property type="evidence" value="ECO:0007669"/>
    <property type="project" value="TreeGrafter"/>
</dbReference>
<feature type="binding site" evidence="4">
    <location>
        <position position="204"/>
    </location>
    <ligand>
        <name>pyruvate</name>
        <dbReference type="ChEBI" id="CHEBI:15361"/>
    </ligand>
</feature>
<dbReference type="PRINTS" id="PR00146">
    <property type="entry name" value="DHPICSNTHASE"/>
</dbReference>
<keyword evidence="6" id="KW-1185">Reference proteome</keyword>
<dbReference type="SUPFAM" id="SSF51569">
    <property type="entry name" value="Aldolase"/>
    <property type="match status" value="1"/>
</dbReference>
<feature type="active site" description="Schiff-base intermediate with substrate" evidence="3">
    <location>
        <position position="164"/>
    </location>
</feature>
<proteinExistence type="inferred from homology"/>
<dbReference type="Gene3D" id="3.20.20.70">
    <property type="entry name" value="Aldolase class I"/>
    <property type="match status" value="1"/>
</dbReference>
<evidence type="ECO:0000256" key="4">
    <source>
        <dbReference type="PIRSR" id="PIRSR001365-2"/>
    </source>
</evidence>
<evidence type="ECO:0000256" key="2">
    <source>
        <dbReference type="PIRNR" id="PIRNR001365"/>
    </source>
</evidence>
<name>A0A233RIH3_9GAMM</name>
<comment type="caution">
    <text evidence="5">The sequence shown here is derived from an EMBL/GenBank/DDBJ whole genome shotgun (WGS) entry which is preliminary data.</text>
</comment>
<dbReference type="Pfam" id="PF00701">
    <property type="entry name" value="DHDPS"/>
    <property type="match status" value="1"/>
</dbReference>
<keyword evidence="1 2" id="KW-0456">Lyase</keyword>
<dbReference type="SMART" id="SM01130">
    <property type="entry name" value="DHDPS"/>
    <property type="match status" value="1"/>
</dbReference>
<evidence type="ECO:0000313" key="5">
    <source>
        <dbReference type="EMBL" id="OXY83191.1"/>
    </source>
</evidence>
<evidence type="ECO:0000256" key="3">
    <source>
        <dbReference type="PIRSR" id="PIRSR001365-1"/>
    </source>
</evidence>
<dbReference type="GO" id="GO:0019262">
    <property type="term" value="P:N-acetylneuraminate catabolic process"/>
    <property type="evidence" value="ECO:0007669"/>
    <property type="project" value="TreeGrafter"/>
</dbReference>
<dbReference type="PANTHER" id="PTHR42849:SF1">
    <property type="entry name" value="N-ACETYLNEURAMINATE LYASE"/>
    <property type="match status" value="1"/>
</dbReference>
<protein>
    <submittedName>
        <fullName evidence="5">Dihydrodipicolinate synthase family protein</fullName>
    </submittedName>
</protein>
<dbReference type="AlphaFoldDB" id="A0A233RIH3"/>
<dbReference type="EMBL" id="NBIM01000001">
    <property type="protein sequence ID" value="OXY83191.1"/>
    <property type="molecule type" value="Genomic_DNA"/>
</dbReference>
<comment type="similarity">
    <text evidence="2">Belongs to the DapA family.</text>
</comment>
<accession>A0A233RIH3</accession>
<dbReference type="PANTHER" id="PTHR42849">
    <property type="entry name" value="N-ACETYLNEURAMINATE LYASE"/>
    <property type="match status" value="1"/>
</dbReference>
<reference evidence="5 6" key="1">
    <citation type="submission" date="2017-08" db="EMBL/GenBank/DDBJ databases">
        <title>A Genome Sequence of Oceanimonas doudoroffii ATCC 27123T.</title>
        <authorList>
            <person name="Brennan M.A."/>
            <person name="Maclea K.S."/>
            <person name="Mcclelland W.D."/>
            <person name="Trachtenberg A.M."/>
        </authorList>
    </citation>
    <scope>NUCLEOTIDE SEQUENCE [LARGE SCALE GENOMIC DNA]</scope>
    <source>
        <strain evidence="5 6">ATCC 27123</strain>
    </source>
</reference>
<dbReference type="Proteomes" id="UP000242757">
    <property type="component" value="Unassembled WGS sequence"/>
</dbReference>